<comment type="caution">
    <text evidence="1">The sequence shown here is derived from an EMBL/GenBank/DDBJ whole genome shotgun (WGS) entry which is preliminary data.</text>
</comment>
<evidence type="ECO:0000313" key="2">
    <source>
        <dbReference type="Proteomes" id="UP001056778"/>
    </source>
</evidence>
<accession>A0ACB9SYD6</accession>
<organism evidence="1 2">
    <name type="scientific">Holotrichia oblita</name>
    <name type="common">Chafer beetle</name>
    <dbReference type="NCBI Taxonomy" id="644536"/>
    <lineage>
        <taxon>Eukaryota</taxon>
        <taxon>Metazoa</taxon>
        <taxon>Ecdysozoa</taxon>
        <taxon>Arthropoda</taxon>
        <taxon>Hexapoda</taxon>
        <taxon>Insecta</taxon>
        <taxon>Pterygota</taxon>
        <taxon>Neoptera</taxon>
        <taxon>Endopterygota</taxon>
        <taxon>Coleoptera</taxon>
        <taxon>Polyphaga</taxon>
        <taxon>Scarabaeiformia</taxon>
        <taxon>Scarabaeidae</taxon>
        <taxon>Melolonthinae</taxon>
        <taxon>Holotrichia</taxon>
    </lineage>
</organism>
<dbReference type="EMBL" id="CM043020">
    <property type="protein sequence ID" value="KAI4459569.1"/>
    <property type="molecule type" value="Genomic_DNA"/>
</dbReference>
<proteinExistence type="predicted"/>
<gene>
    <name evidence="1" type="ORF">MML48_6g00015594</name>
</gene>
<dbReference type="Proteomes" id="UP001056778">
    <property type="component" value="Chromosome 6"/>
</dbReference>
<evidence type="ECO:0000313" key="1">
    <source>
        <dbReference type="EMBL" id="KAI4459569.1"/>
    </source>
</evidence>
<reference evidence="1" key="1">
    <citation type="submission" date="2022-04" db="EMBL/GenBank/DDBJ databases">
        <title>Chromosome-scale genome assembly of Holotrichia oblita Faldermann.</title>
        <authorList>
            <person name="Rongchong L."/>
        </authorList>
    </citation>
    <scope>NUCLEOTIDE SEQUENCE</scope>
    <source>
        <strain evidence="1">81SQS9</strain>
    </source>
</reference>
<protein>
    <submittedName>
        <fullName evidence="1">Zinc finger protein</fullName>
    </submittedName>
</protein>
<sequence>MSNHCTYPEIHYEALEPTILVEESVIWDEDNSNIHEQETLNYTNSANNTLTEVGNDSYVTASGDNTTQYFSILESSNQTILNDITDATINNSVIQEGDIGETPAEESACIDINNGQVVLFKVDGSDELYGFQLIHDEGGGLQKYQFKVRYAYKAIPETLQVLPVENFGTEDTADDGVADNVETSENTHNLLQEKERSILVKEEHTGEHLPSQINEEEILEEQLDTKEGILEVVTAPINQKQELQEEVSNVESHDYDATVHSPLTEDNAHEMGEEEEEEEEEIYYTHEDSVDENNFTYSDGITDDTVPEDETPASEGHYEQLFVKESHLIDDTNGGAEANGVEETEHLNESDNEEYETVEGVHVTGDVDENIYTNSDIRKSPSYQASTIASRKKIIKNVIRKVRIQKNDGRAVYYVIKNPEKENMGRVIGNSTAIKPNPRSILKCSITAMEPQKYEEEEEKYDKRFAKSKEAQQARQFHNFIAQTKIIHAPVRQGRLPRKQQITPMQRTDEEIVVQEVVVSSNGFIETSEQGVLKERAQLKPTEYIQLSDSDEDFDPKSPHKKKRKDESSDESVRDADDEQNSEKETVATQATLKRPRGRPPKHQDKEEDKEITKRPRGRPPKHPRPQAREPVEEIIVIKIDNKCPKCPKSFPSEGSLRSHMQYHNFCQIKSSDPKYMCEKCGDTFKNSFLLNRHIDSHKNSNITCVICKKVFNDQAQLLAHRKTHIKQQMFKNTTLPKDSPKATRILNKNKCLDCGKLFSNTSALNIHQKQHKLLFCQSCKMAFSSKFILGNHLRLECVKRSRSPKKQPYKNKKERLITRQSSIPTLRKEEVPIFKPSIPASTAVITNIKCDSCSMTFATYTSLFKHKVLKHGLDSPDKSIVKRPIRKSVHKNRSAHSGVRPSIGLKNAFVGLQSKLEAFKNSQKKNE</sequence>
<keyword evidence="2" id="KW-1185">Reference proteome</keyword>
<name>A0ACB9SYD6_HOLOL</name>